<dbReference type="EMBL" id="WMJX01000073">
    <property type="protein sequence ID" value="MTG99388.1"/>
    <property type="molecule type" value="Genomic_DNA"/>
</dbReference>
<name>A0A6I3LLC6_9FLAO</name>
<dbReference type="OrthoDB" id="1414710at2"/>
<comment type="caution">
    <text evidence="1">The sequence shown here is derived from an EMBL/GenBank/DDBJ whole genome shotgun (WGS) entry which is preliminary data.</text>
</comment>
<keyword evidence="2" id="KW-1185">Reference proteome</keyword>
<accession>A0A6I3LLC6</accession>
<dbReference type="Proteomes" id="UP000438760">
    <property type="component" value="Unassembled WGS sequence"/>
</dbReference>
<dbReference type="RefSeq" id="WP_155093377.1">
    <property type="nucleotide sequence ID" value="NZ_CP102754.1"/>
</dbReference>
<sequence length="258" mass="28734">MEKQLASKKMKQIISAILLFQSVICMAQVGIGIESPKAAIHIGKDVKLKDVIHVEESMMDYPKHLISDAKGNLAVFTGLPTNLMFKNVLTAKMNKNIYIPNDSTPDRNVTYEEESLNLNSKIVVPPNETYVLEIAYSIPALYGATGNPKGDFGVFLKKKQGDGEFEKINTSVRVFSPSLSNANAVTAIGRAISCTYVDIVKNDTDVPLEIVYDVYGFTDHINLRNYTITFGSYDDRTSYQNYNWGRGVFVITINELVE</sequence>
<evidence type="ECO:0000313" key="2">
    <source>
        <dbReference type="Proteomes" id="UP000438760"/>
    </source>
</evidence>
<dbReference type="AlphaFoldDB" id="A0A6I3LLC6"/>
<gene>
    <name evidence="1" type="ORF">GJV76_14880</name>
</gene>
<organism evidence="1 2">
    <name type="scientific">Myroides albus</name>
    <dbReference type="NCBI Taxonomy" id="2562892"/>
    <lineage>
        <taxon>Bacteria</taxon>
        <taxon>Pseudomonadati</taxon>
        <taxon>Bacteroidota</taxon>
        <taxon>Flavobacteriia</taxon>
        <taxon>Flavobacteriales</taxon>
        <taxon>Flavobacteriaceae</taxon>
        <taxon>Myroides</taxon>
    </lineage>
</organism>
<reference evidence="1 2" key="1">
    <citation type="submission" date="2019-11" db="EMBL/GenBank/DDBJ databases">
        <title>Genome of Strain BIT-d1.</title>
        <authorList>
            <person name="Yang Y."/>
        </authorList>
    </citation>
    <scope>NUCLEOTIDE SEQUENCE [LARGE SCALE GENOMIC DNA]</scope>
    <source>
        <strain evidence="1 2">BIT-d1</strain>
    </source>
</reference>
<proteinExistence type="predicted"/>
<protein>
    <submittedName>
        <fullName evidence="1">Uncharacterized protein</fullName>
    </submittedName>
</protein>
<evidence type="ECO:0000313" key="1">
    <source>
        <dbReference type="EMBL" id="MTG99388.1"/>
    </source>
</evidence>